<keyword evidence="1" id="KW-0732">Signal</keyword>
<reference evidence="3" key="1">
    <citation type="journal article" date="2019" name="Int. J. Syst. Evol. Microbiol.">
        <title>The Global Catalogue of Microorganisms (GCM) 10K type strain sequencing project: providing services to taxonomists for standard genome sequencing and annotation.</title>
        <authorList>
            <consortium name="The Broad Institute Genomics Platform"/>
            <consortium name="The Broad Institute Genome Sequencing Center for Infectious Disease"/>
            <person name="Wu L."/>
            <person name="Ma J."/>
        </authorList>
    </citation>
    <scope>NUCLEOTIDE SEQUENCE [LARGE SCALE GENOMIC DNA]</scope>
    <source>
        <strain evidence="3">CGMCC 1.12376</strain>
    </source>
</reference>
<dbReference type="EMBL" id="JBHUDE010000156">
    <property type="protein sequence ID" value="MFD1609391.1"/>
    <property type="molecule type" value="Genomic_DNA"/>
</dbReference>
<evidence type="ECO:0000313" key="2">
    <source>
        <dbReference type="EMBL" id="MFD1609391.1"/>
    </source>
</evidence>
<dbReference type="RefSeq" id="WP_251516310.1">
    <property type="nucleotide sequence ID" value="NZ_JAMBON010000034.1"/>
</dbReference>
<dbReference type="PROSITE" id="PS51257">
    <property type="entry name" value="PROKAR_LIPOPROTEIN"/>
    <property type="match status" value="1"/>
</dbReference>
<keyword evidence="3" id="KW-1185">Reference proteome</keyword>
<accession>A0ABW4HWA0</accession>
<feature type="signal peptide" evidence="1">
    <location>
        <begin position="1"/>
        <end position="21"/>
    </location>
</feature>
<gene>
    <name evidence="2" type="ORF">ACFSBH_17370</name>
</gene>
<evidence type="ECO:0000313" key="3">
    <source>
        <dbReference type="Proteomes" id="UP001597221"/>
    </source>
</evidence>
<organism evidence="2 3">
    <name type="scientific">Oceanobacillus luteolus</name>
    <dbReference type="NCBI Taxonomy" id="1274358"/>
    <lineage>
        <taxon>Bacteria</taxon>
        <taxon>Bacillati</taxon>
        <taxon>Bacillota</taxon>
        <taxon>Bacilli</taxon>
        <taxon>Bacillales</taxon>
        <taxon>Bacillaceae</taxon>
        <taxon>Oceanobacillus</taxon>
    </lineage>
</organism>
<feature type="chain" id="PRO_5046676023" evidence="1">
    <location>
        <begin position="22"/>
        <end position="145"/>
    </location>
</feature>
<proteinExistence type="predicted"/>
<protein>
    <submittedName>
        <fullName evidence="2">Uncharacterized protein</fullName>
    </submittedName>
</protein>
<comment type="caution">
    <text evidence="2">The sequence shown here is derived from an EMBL/GenBank/DDBJ whole genome shotgun (WGS) entry which is preliminary data.</text>
</comment>
<dbReference type="Proteomes" id="UP001597221">
    <property type="component" value="Unassembled WGS sequence"/>
</dbReference>
<sequence length="145" mass="16748">MRKVLLIIAGCVIMLSGCLNSVAVKVVDDMYTNAIMEESETVEFYFSDEFLSQYPLDSLIEELASHMRHAGGVTLLNTIELTRNQLDENIVHELDEKYDEKWHFVVNDADDEHVMTWIVVKTSTQYEIIEGNKVTIKDYQDQIKK</sequence>
<name>A0ABW4HWA0_9BACI</name>
<evidence type="ECO:0000256" key="1">
    <source>
        <dbReference type="SAM" id="SignalP"/>
    </source>
</evidence>